<feature type="region of interest" description="Disordered" evidence="6">
    <location>
        <begin position="148"/>
        <end position="171"/>
    </location>
</feature>
<dbReference type="GO" id="GO:0000155">
    <property type="term" value="F:phosphorelay sensor kinase activity"/>
    <property type="evidence" value="ECO:0007669"/>
    <property type="project" value="TreeGrafter"/>
</dbReference>
<dbReference type="InterPro" id="IPR000156">
    <property type="entry name" value="Ran_bind_dom"/>
</dbReference>
<dbReference type="Pfam" id="PF00638">
    <property type="entry name" value="Ran_BP1"/>
    <property type="match status" value="1"/>
</dbReference>
<dbReference type="SMART" id="SM00387">
    <property type="entry name" value="HATPase_c"/>
    <property type="match status" value="1"/>
</dbReference>
<feature type="domain" description="RanBD1" evidence="10">
    <location>
        <begin position="1378"/>
        <end position="1452"/>
    </location>
</feature>
<dbReference type="SUPFAM" id="SSF55874">
    <property type="entry name" value="ATPase domain of HSP90 chaperone/DNA topoisomerase II/histidine kinase"/>
    <property type="match status" value="1"/>
</dbReference>
<dbReference type="InterPro" id="IPR003594">
    <property type="entry name" value="HATPase_dom"/>
</dbReference>
<evidence type="ECO:0000256" key="1">
    <source>
        <dbReference type="ARBA" id="ARBA00000085"/>
    </source>
</evidence>
<feature type="compositionally biased region" description="Polar residues" evidence="6">
    <location>
        <begin position="1250"/>
        <end position="1273"/>
    </location>
</feature>
<feature type="compositionally biased region" description="Low complexity" evidence="6">
    <location>
        <begin position="1016"/>
        <end position="1026"/>
    </location>
</feature>
<organism evidence="11 12">
    <name type="scientific">Sphagnurus paluster</name>
    <dbReference type="NCBI Taxonomy" id="117069"/>
    <lineage>
        <taxon>Eukaryota</taxon>
        <taxon>Fungi</taxon>
        <taxon>Dikarya</taxon>
        <taxon>Basidiomycota</taxon>
        <taxon>Agaricomycotina</taxon>
        <taxon>Agaricomycetes</taxon>
        <taxon>Agaricomycetidae</taxon>
        <taxon>Agaricales</taxon>
        <taxon>Tricholomatineae</taxon>
        <taxon>Lyophyllaceae</taxon>
        <taxon>Sphagnurus</taxon>
    </lineage>
</organism>
<dbReference type="Gene3D" id="2.30.29.30">
    <property type="entry name" value="Pleckstrin-homology domain (PH domain)/Phosphotyrosine-binding domain (PTB)"/>
    <property type="match status" value="1"/>
</dbReference>
<evidence type="ECO:0000256" key="7">
    <source>
        <dbReference type="SAM" id="Phobius"/>
    </source>
</evidence>
<dbReference type="SMART" id="SM00448">
    <property type="entry name" value="REC"/>
    <property type="match status" value="1"/>
</dbReference>
<evidence type="ECO:0000256" key="5">
    <source>
        <dbReference type="PROSITE-ProRule" id="PRU00169"/>
    </source>
</evidence>
<dbReference type="InterPro" id="IPR005467">
    <property type="entry name" value="His_kinase_dom"/>
</dbReference>
<feature type="compositionally biased region" description="Polar residues" evidence="6">
    <location>
        <begin position="1284"/>
        <end position="1301"/>
    </location>
</feature>
<evidence type="ECO:0000256" key="3">
    <source>
        <dbReference type="ARBA" id="ARBA00022679"/>
    </source>
</evidence>
<feature type="compositionally biased region" description="Polar residues" evidence="6">
    <location>
        <begin position="96"/>
        <end position="115"/>
    </location>
</feature>
<feature type="compositionally biased region" description="Pro residues" evidence="6">
    <location>
        <begin position="953"/>
        <end position="962"/>
    </location>
</feature>
<dbReference type="InterPro" id="IPR004358">
    <property type="entry name" value="Sig_transdc_His_kin-like_C"/>
</dbReference>
<feature type="compositionally biased region" description="Low complexity" evidence="6">
    <location>
        <begin position="777"/>
        <end position="791"/>
    </location>
</feature>
<dbReference type="Gene3D" id="3.30.565.10">
    <property type="entry name" value="Histidine kinase-like ATPase, C-terminal domain"/>
    <property type="match status" value="1"/>
</dbReference>
<feature type="compositionally biased region" description="Polar residues" evidence="6">
    <location>
        <begin position="1121"/>
        <end position="1136"/>
    </location>
</feature>
<feature type="region of interest" description="Disordered" evidence="6">
    <location>
        <begin position="595"/>
        <end position="617"/>
    </location>
</feature>
<dbReference type="GO" id="GO:0009927">
    <property type="term" value="F:histidine phosphotransfer kinase activity"/>
    <property type="evidence" value="ECO:0007669"/>
    <property type="project" value="TreeGrafter"/>
</dbReference>
<evidence type="ECO:0000256" key="2">
    <source>
        <dbReference type="ARBA" id="ARBA00012438"/>
    </source>
</evidence>
<dbReference type="InterPro" id="IPR036890">
    <property type="entry name" value="HATPase_C_sf"/>
</dbReference>
<feature type="region of interest" description="Disordered" evidence="6">
    <location>
        <begin position="93"/>
        <end position="124"/>
    </location>
</feature>
<name>A0A9P7KIA0_9AGAR</name>
<dbReference type="InterPro" id="IPR011006">
    <property type="entry name" value="CheY-like_superfamily"/>
</dbReference>
<dbReference type="PROSITE" id="PS50196">
    <property type="entry name" value="RANBD1"/>
    <property type="match status" value="1"/>
</dbReference>
<sequence length="1499" mass="163072">MSSWSYQDQNLVYRASTGWTEDLDMPSLRHVGKSNSSNGRVFTPTTSTAVEDALPLPVLAHTKTRLFSSQRKKKTVRVGGFAVHWAKFKRRVGTGTAPSSSSLIGESTGGSTNNTRRTEVVLGDDDETVDEVVVDRVWSDDMDIKTSITHSEHGGSPEKSGGSHPVGPSTSEHEILQEGFWNTFSPIVFIRWRLWPAISEIFNSNFADPKSEAHYAQENWFIKKSLALWASLWFILNWILGCIFAKPLFQMPDKIFYYGIAPAFSIPIILMVMYDWPRDRSNIYQTILTISIWCWSVRVPLNTALLAVQNMEACGTVAKEQEIEFSALEGSLSMMSKVLNDVLDFNRMDSGKFESVFRPYGFHQVMRSLFIPLRLTTNARGLDLEIELDPRIDQVARRAAYEAMGQSNEVITQHMLDHPHVEGVVIGDESRLRQIITNLASNACKFTPAGGKLSIKTKLILPSVDTPDVGHEEEQANGVSDPDGHPPLSATYLSRHNNETKAPATLEWIVVRIEVTDTGYGIRHRDIVQNKLFSAFNQTEQGRTQGGKGTGLGLALVRQIVKLSGGRLGVRSKVGQGSTFWVELPLGVGRKTLINSYNPDETPRTGSEQGSHTTTDIEKVRLAAKTGNSMPRSTTRSLSMAVDAAALRASQLPPESARSSSAMQSIMEQGPSTLSIDFLQLNWFAAGRVELVLQRHGSHSPVLTRTEMPSPEKTQQIIDGSIINGSALPTEPLPTTEPLQTTEPPSSTTTPKPAVQRPTYVALPSPQSFQMDAHPTSNSITSVRSDSSSSSPLAQFDSTYTRGSPSSSTPAISIEPGLPVLVVDDDPLTRTLMKRILTRLGCNVSTAENGEVALEMILGPSGALTPSSDASGNLGPILEQDTEGQEYTAEGKFSIVFLDNQMPVLSGLKAVSKLRELGRKDLIVGVTGNALLTDQQEYLEAGADRGLQMPHENSPPPSPPSPSIDTKLSRKREREVSLEPVSDADPPREHKETRTPAKKNRTQLATTTEEEDGGARSRSNSRSPPQSDSPPHEMKIRVRQISQGVEDINWRSTQVVTPDRDIVIDPATPHPSREEKDQDTPLGDSIEEPADSEVGSTVTNSELADAESGDKNLKRKFLERGTSQGPQDFGDNSKTPSEPLKRPRDDAGTDDNPRETKRPSPPPEPKSPRTQKKGATASTPKLSGFMAYASTTSPFAAVKGQNIFASHKAASPPPFNHTPTQPISIFGTSSAEASGSSTPSFQHSGFEGFASSTSPFASVSRSKSPILGSTSKLGRNKSPPRRGNISNSNAFSPYAGGSQSFAIPATKRARAGSPSSSSRSSMERTPGLSVFGSNGGATSDSGAEDDKDDGASFGAKLRAGKDEDDEGKSDEEQGKFILSEQDVLTGEEDEQTVHQVRGKLFSLVGGNQWKERGTGTLKLNVKREDGSGARLVMRKEAVYTLLLNVTLFPGMRCSLAQDPRYLRFSVIEEGAAMHYNLRLANAKITKELLDEINAYIPSI</sequence>
<feature type="modified residue" description="4-aspartylphosphate" evidence="5">
    <location>
        <position position="899"/>
    </location>
</feature>
<dbReference type="CDD" id="cd17546">
    <property type="entry name" value="REC_hyHK_CKI1_RcsC-like"/>
    <property type="match status" value="1"/>
</dbReference>
<reference evidence="11" key="1">
    <citation type="submission" date="2021-02" db="EMBL/GenBank/DDBJ databases">
        <authorList>
            <person name="Nieuwenhuis M."/>
            <person name="Van De Peppel L.J.J."/>
        </authorList>
    </citation>
    <scope>NUCLEOTIDE SEQUENCE</scope>
    <source>
        <strain evidence="11">D49</strain>
    </source>
</reference>
<dbReference type="SMART" id="SM00160">
    <property type="entry name" value="RanBD"/>
    <property type="match status" value="1"/>
</dbReference>
<dbReference type="InterPro" id="IPR011993">
    <property type="entry name" value="PH-like_dom_sf"/>
</dbReference>
<feature type="region of interest" description="Disordered" evidence="6">
    <location>
        <begin position="1207"/>
        <end position="1375"/>
    </location>
</feature>
<evidence type="ECO:0000256" key="6">
    <source>
        <dbReference type="SAM" id="MobiDB-lite"/>
    </source>
</evidence>
<dbReference type="PROSITE" id="PS50109">
    <property type="entry name" value="HIS_KIN"/>
    <property type="match status" value="1"/>
</dbReference>
<feature type="transmembrane region" description="Helical" evidence="7">
    <location>
        <begin position="226"/>
        <end position="249"/>
    </location>
</feature>
<dbReference type="PRINTS" id="PR00344">
    <property type="entry name" value="BCTRLSENSOR"/>
</dbReference>
<feature type="compositionally biased region" description="Basic and acidic residues" evidence="6">
    <location>
        <begin position="1139"/>
        <end position="1158"/>
    </location>
</feature>
<gene>
    <name evidence="11" type="ORF">H0H81_011978</name>
</gene>
<feature type="compositionally biased region" description="Polar residues" evidence="6">
    <location>
        <begin position="595"/>
        <end position="614"/>
    </location>
</feature>
<feature type="compositionally biased region" description="Basic and acidic residues" evidence="6">
    <location>
        <begin position="985"/>
        <end position="995"/>
    </location>
</feature>
<evidence type="ECO:0000259" key="10">
    <source>
        <dbReference type="PROSITE" id="PS50196"/>
    </source>
</evidence>
<feature type="region of interest" description="Disordered" evidence="6">
    <location>
        <begin position="724"/>
        <end position="813"/>
    </location>
</feature>
<keyword evidence="7" id="KW-1133">Transmembrane helix</keyword>
<feature type="transmembrane region" description="Helical" evidence="7">
    <location>
        <begin position="255"/>
        <end position="274"/>
    </location>
</feature>
<keyword evidence="12" id="KW-1185">Reference proteome</keyword>
<dbReference type="Pfam" id="PF02518">
    <property type="entry name" value="HATPase_c"/>
    <property type="match status" value="1"/>
</dbReference>
<dbReference type="EC" id="2.7.13.3" evidence="2"/>
<feature type="domain" description="Response regulatory" evidence="9">
    <location>
        <begin position="819"/>
        <end position="964"/>
    </location>
</feature>
<feature type="compositionally biased region" description="Polar residues" evidence="6">
    <location>
        <begin position="792"/>
        <end position="811"/>
    </location>
</feature>
<dbReference type="SUPFAM" id="SSF52172">
    <property type="entry name" value="CheY-like"/>
    <property type="match status" value="1"/>
</dbReference>
<proteinExistence type="predicted"/>
<evidence type="ECO:0000313" key="11">
    <source>
        <dbReference type="EMBL" id="KAG5653606.1"/>
    </source>
</evidence>
<keyword evidence="7" id="KW-0472">Membrane</keyword>
<dbReference type="PANTHER" id="PTHR43047:SF66">
    <property type="entry name" value="HISKA"/>
    <property type="match status" value="1"/>
</dbReference>
<comment type="catalytic activity">
    <reaction evidence="1">
        <text>ATP + protein L-histidine = ADP + protein N-phospho-L-histidine.</text>
        <dbReference type="EC" id="2.7.13.3"/>
    </reaction>
</comment>
<feature type="compositionally biased region" description="Low complexity" evidence="6">
    <location>
        <begin position="726"/>
        <end position="753"/>
    </location>
</feature>
<keyword evidence="4" id="KW-0418">Kinase</keyword>
<dbReference type="OrthoDB" id="60033at2759"/>
<evidence type="ECO:0000313" key="12">
    <source>
        <dbReference type="Proteomes" id="UP000717328"/>
    </source>
</evidence>
<reference evidence="11" key="2">
    <citation type="submission" date="2021-10" db="EMBL/GenBank/DDBJ databases">
        <title>Phylogenomics reveals ancestral predisposition of the termite-cultivated fungus Termitomyces towards a domesticated lifestyle.</title>
        <authorList>
            <person name="Auxier B."/>
            <person name="Grum-Grzhimaylo A."/>
            <person name="Cardenas M.E."/>
            <person name="Lodge J.D."/>
            <person name="Laessoe T."/>
            <person name="Pedersen O."/>
            <person name="Smith M.E."/>
            <person name="Kuyper T.W."/>
            <person name="Franco-Molano E.A."/>
            <person name="Baroni T.J."/>
            <person name="Aanen D.K."/>
        </authorList>
    </citation>
    <scope>NUCLEOTIDE SEQUENCE</scope>
    <source>
        <strain evidence="11">D49</strain>
    </source>
</reference>
<dbReference type="EMBL" id="JABCKI010000043">
    <property type="protein sequence ID" value="KAG5653606.1"/>
    <property type="molecule type" value="Genomic_DNA"/>
</dbReference>
<evidence type="ECO:0000259" key="9">
    <source>
        <dbReference type="PROSITE" id="PS50110"/>
    </source>
</evidence>
<dbReference type="SUPFAM" id="SSF50729">
    <property type="entry name" value="PH domain-like"/>
    <property type="match status" value="1"/>
</dbReference>
<feature type="compositionally biased region" description="Low complexity" evidence="6">
    <location>
        <begin position="1227"/>
        <end position="1240"/>
    </location>
</feature>
<feature type="domain" description="Histidine kinase" evidence="8">
    <location>
        <begin position="296"/>
        <end position="588"/>
    </location>
</feature>
<evidence type="ECO:0000259" key="8">
    <source>
        <dbReference type="PROSITE" id="PS50109"/>
    </source>
</evidence>
<dbReference type="Gene3D" id="3.40.50.2300">
    <property type="match status" value="1"/>
</dbReference>
<dbReference type="Proteomes" id="UP000717328">
    <property type="component" value="Unassembled WGS sequence"/>
</dbReference>
<dbReference type="PANTHER" id="PTHR43047">
    <property type="entry name" value="TWO-COMPONENT HISTIDINE PROTEIN KINASE"/>
    <property type="match status" value="1"/>
</dbReference>
<evidence type="ECO:0000256" key="4">
    <source>
        <dbReference type="ARBA" id="ARBA00022777"/>
    </source>
</evidence>
<keyword evidence="3" id="KW-0808">Transferase</keyword>
<accession>A0A9P7KIA0</accession>
<feature type="compositionally biased region" description="Basic and acidic residues" evidence="6">
    <location>
        <begin position="1108"/>
        <end position="1119"/>
    </location>
</feature>
<feature type="region of interest" description="Disordered" evidence="6">
    <location>
        <begin position="946"/>
        <end position="1181"/>
    </location>
</feature>
<dbReference type="PROSITE" id="PS50110">
    <property type="entry name" value="RESPONSE_REGULATORY"/>
    <property type="match status" value="1"/>
</dbReference>
<keyword evidence="7" id="KW-0812">Transmembrane</keyword>
<dbReference type="GO" id="GO:0005886">
    <property type="term" value="C:plasma membrane"/>
    <property type="evidence" value="ECO:0007669"/>
    <property type="project" value="TreeGrafter"/>
</dbReference>
<keyword evidence="5" id="KW-0597">Phosphoprotein</keyword>
<comment type="caution">
    <text evidence="11">The sequence shown here is derived from an EMBL/GenBank/DDBJ whole genome shotgun (WGS) entry which is preliminary data.</text>
</comment>
<protein>
    <recommendedName>
        <fullName evidence="2">histidine kinase</fullName>
        <ecNumber evidence="2">2.7.13.3</ecNumber>
    </recommendedName>
</protein>
<dbReference type="InterPro" id="IPR001789">
    <property type="entry name" value="Sig_transdc_resp-reg_receiver"/>
</dbReference>